<dbReference type="Gramene" id="TKW36132">
    <property type="protein sequence ID" value="TKW36132"/>
    <property type="gene ID" value="SEVIR_2G420850v2"/>
</dbReference>
<reference evidence="2" key="1">
    <citation type="submission" date="2019-03" db="EMBL/GenBank/DDBJ databases">
        <title>WGS assembly of Setaria viridis.</title>
        <authorList>
            <person name="Huang P."/>
            <person name="Jenkins J."/>
            <person name="Grimwood J."/>
            <person name="Barry K."/>
            <person name="Healey A."/>
            <person name="Mamidi S."/>
            <person name="Sreedasyam A."/>
            <person name="Shu S."/>
            <person name="Feldman M."/>
            <person name="Wu J."/>
            <person name="Yu Y."/>
            <person name="Chen C."/>
            <person name="Johnson J."/>
            <person name="Rokhsar D."/>
            <person name="Baxter I."/>
            <person name="Schmutz J."/>
            <person name="Brutnell T."/>
            <person name="Kellogg E."/>
        </authorList>
    </citation>
    <scope>NUCLEOTIDE SEQUENCE [LARGE SCALE GENOMIC DNA]</scope>
</reference>
<keyword evidence="1" id="KW-0732">Signal</keyword>
<accession>A0A4U6W2D8</accession>
<organism evidence="2 3">
    <name type="scientific">Setaria viridis</name>
    <name type="common">Green bristlegrass</name>
    <name type="synonym">Setaria italica subsp. viridis</name>
    <dbReference type="NCBI Taxonomy" id="4556"/>
    <lineage>
        <taxon>Eukaryota</taxon>
        <taxon>Viridiplantae</taxon>
        <taxon>Streptophyta</taxon>
        <taxon>Embryophyta</taxon>
        <taxon>Tracheophyta</taxon>
        <taxon>Spermatophyta</taxon>
        <taxon>Magnoliopsida</taxon>
        <taxon>Liliopsida</taxon>
        <taxon>Poales</taxon>
        <taxon>Poaceae</taxon>
        <taxon>PACMAD clade</taxon>
        <taxon>Panicoideae</taxon>
        <taxon>Panicodae</taxon>
        <taxon>Paniceae</taxon>
        <taxon>Cenchrinae</taxon>
        <taxon>Setaria</taxon>
    </lineage>
</organism>
<gene>
    <name evidence="2" type="ORF">SEVIR_2G420850v2</name>
</gene>
<feature type="signal peptide" evidence="1">
    <location>
        <begin position="1"/>
        <end position="17"/>
    </location>
</feature>
<dbReference type="AlphaFoldDB" id="A0A4U6W2D8"/>
<evidence type="ECO:0000313" key="3">
    <source>
        <dbReference type="Proteomes" id="UP000298652"/>
    </source>
</evidence>
<keyword evidence="3" id="KW-1185">Reference proteome</keyword>
<dbReference type="EMBL" id="CM016553">
    <property type="protein sequence ID" value="TKW36132.1"/>
    <property type="molecule type" value="Genomic_DNA"/>
</dbReference>
<name>A0A4U6W2D8_SETVI</name>
<protein>
    <submittedName>
        <fullName evidence="2">Uncharacterized protein</fullName>
    </submittedName>
</protein>
<sequence length="75" mass="8606">MQEHMLVSITNMLVVYALIHLPDHWLLCSMDYTSLQFLPDNKAHAMLHAKLSHPMATQPPPVWDTGTENPCTYMQ</sequence>
<proteinExistence type="predicted"/>
<evidence type="ECO:0000313" key="2">
    <source>
        <dbReference type="EMBL" id="TKW36132.1"/>
    </source>
</evidence>
<evidence type="ECO:0000256" key="1">
    <source>
        <dbReference type="SAM" id="SignalP"/>
    </source>
</evidence>
<feature type="chain" id="PRO_5020530257" evidence="1">
    <location>
        <begin position="18"/>
        <end position="75"/>
    </location>
</feature>
<dbReference type="Proteomes" id="UP000298652">
    <property type="component" value="Chromosome 2"/>
</dbReference>